<evidence type="ECO:0000313" key="2">
    <source>
        <dbReference type="EMBL" id="RIB35238.1"/>
    </source>
</evidence>
<dbReference type="Gene3D" id="3.40.50.880">
    <property type="match status" value="1"/>
</dbReference>
<dbReference type="InterPro" id="IPR029062">
    <property type="entry name" value="Class_I_gatase-like"/>
</dbReference>
<evidence type="ECO:0000259" key="1">
    <source>
        <dbReference type="Pfam" id="PF01965"/>
    </source>
</evidence>
<comment type="caution">
    <text evidence="2">The sequence shown here is derived from an EMBL/GenBank/DDBJ whole genome shotgun (WGS) entry which is preliminary data.</text>
</comment>
<dbReference type="Proteomes" id="UP000266622">
    <property type="component" value="Unassembled WGS sequence"/>
</dbReference>
<feature type="domain" description="DJ-1/PfpI" evidence="1">
    <location>
        <begin position="8"/>
        <end position="169"/>
    </location>
</feature>
<gene>
    <name evidence="2" type="ORF">BXU00_02840</name>
</gene>
<proteinExistence type="predicted"/>
<dbReference type="Pfam" id="PF01965">
    <property type="entry name" value="DJ-1_PfpI"/>
    <property type="match status" value="1"/>
</dbReference>
<sequence>MIRSHLIILPTEGFSEEDLVNFLDILDGKVYVATPFKKVAVAKYGSKVYPDFSTEEIFLLKEAFFDSLIMIADKGFKEFINNETAGIFARFYYAKKPVILSSLAQIAFAKMDLLLGKTITFNVNEFPEYLKTVLKLKVRFADLPYVVDGNLITTKGRDAIYDLEDSLLELLSVYK</sequence>
<reference evidence="2 3" key="1">
    <citation type="journal article" date="2018" name="Syst. Appl. Microbiol.">
        <title>A new symbiotic nanoarchaeote (Candidatus Nanoclepta minutus) and its host (Zestosphaera tikiterensis gen. nov., sp. nov.) from a New Zealand hot spring.</title>
        <authorList>
            <person name="St John E."/>
            <person name="Liu Y."/>
            <person name="Podar M."/>
            <person name="Stott M.B."/>
            <person name="Meneghin J."/>
            <person name="Chen Z."/>
            <person name="Lagutin K."/>
            <person name="Mitchell K."/>
            <person name="Reysenbach A.L."/>
        </authorList>
    </citation>
    <scope>NUCLEOTIDE SEQUENCE [LARGE SCALE GENOMIC DNA]</scope>
    <source>
        <strain evidence="2">NZ3</strain>
    </source>
</reference>
<protein>
    <recommendedName>
        <fullName evidence="1">DJ-1/PfpI domain-containing protein</fullName>
    </recommendedName>
</protein>
<evidence type="ECO:0000313" key="3">
    <source>
        <dbReference type="Proteomes" id="UP000266622"/>
    </source>
</evidence>
<organism evidence="2 3">
    <name type="scientific">Candidatus Nanoclepta minutus</name>
    <dbReference type="NCBI Taxonomy" id="1940235"/>
    <lineage>
        <taxon>Archaea</taxon>
        <taxon>Nanobdellota</taxon>
        <taxon>Candidatus Nanoclepta</taxon>
    </lineage>
</organism>
<dbReference type="SUPFAM" id="SSF52317">
    <property type="entry name" value="Class I glutamine amidotransferase-like"/>
    <property type="match status" value="1"/>
</dbReference>
<dbReference type="AlphaFoldDB" id="A0A397WMH4"/>
<dbReference type="InterPro" id="IPR002818">
    <property type="entry name" value="DJ-1/PfpI"/>
</dbReference>
<accession>A0A397WMH4</accession>
<dbReference type="EMBL" id="MWMI01000004">
    <property type="protein sequence ID" value="RIB35238.1"/>
    <property type="molecule type" value="Genomic_DNA"/>
</dbReference>
<name>A0A397WMH4_9ARCH</name>